<reference evidence="2" key="1">
    <citation type="journal article" date="2023" name="G3 (Bethesda)">
        <title>Genome assembly and association tests identify interacting loci associated with vigor, precocity, and sex in interspecific pistachio rootstocks.</title>
        <authorList>
            <person name="Palmer W."/>
            <person name="Jacygrad E."/>
            <person name="Sagayaradj S."/>
            <person name="Cavanaugh K."/>
            <person name="Han R."/>
            <person name="Bertier L."/>
            <person name="Beede B."/>
            <person name="Kafkas S."/>
            <person name="Golino D."/>
            <person name="Preece J."/>
            <person name="Michelmore R."/>
        </authorList>
    </citation>
    <scope>NUCLEOTIDE SEQUENCE [LARGE SCALE GENOMIC DNA]</scope>
</reference>
<sequence length="390" mass="43157">MSTDQLLPSGDCLVAPPRFASMVSKHDHPHDQVAVPHGEGSSKQHKRQSTTVSAAMDDYLELPGEEQVLGRKAECRFCQEEDFISKMEAPCACKGTIEFAHRNCVQKWCNAKLSVTCEICRQRYKPGYTAPPPSAPRYIHPPFDITQVLLCDSNGGPRILLFSPAILQPRPIGQSEEELQTEELTLANKCCGTFLIMQAVFCCCNAMLLTALIIKDALKGPHPYEKIDTSGIFYFAIAFMLPSAIISFLIHFCRRQKPEETTSENTETPEVAVVVDSGDQNDAADRQQLQDEAVEPEVVSESEIHPIVSSIRNIVARERSQGTNFCQCQGQNPEETASENTETPAEVTIVIDLGDQNDAADHRQLGEEAEVHPVVSKFRNIVAREKGNES</sequence>
<organism evidence="1 2">
    <name type="scientific">Pistacia integerrima</name>
    <dbReference type="NCBI Taxonomy" id="434235"/>
    <lineage>
        <taxon>Eukaryota</taxon>
        <taxon>Viridiplantae</taxon>
        <taxon>Streptophyta</taxon>
        <taxon>Embryophyta</taxon>
        <taxon>Tracheophyta</taxon>
        <taxon>Spermatophyta</taxon>
        <taxon>Magnoliopsida</taxon>
        <taxon>eudicotyledons</taxon>
        <taxon>Gunneridae</taxon>
        <taxon>Pentapetalae</taxon>
        <taxon>rosids</taxon>
        <taxon>malvids</taxon>
        <taxon>Sapindales</taxon>
        <taxon>Anacardiaceae</taxon>
        <taxon>Pistacia</taxon>
    </lineage>
</organism>
<protein>
    <submittedName>
        <fullName evidence="1">Uncharacterized protein</fullName>
    </submittedName>
</protein>
<proteinExistence type="predicted"/>
<name>A0ACC0YWT6_9ROSI</name>
<evidence type="ECO:0000313" key="2">
    <source>
        <dbReference type="Proteomes" id="UP001163603"/>
    </source>
</evidence>
<accession>A0ACC0YWT6</accession>
<dbReference type="Proteomes" id="UP001163603">
    <property type="component" value="Chromosome 4"/>
</dbReference>
<evidence type="ECO:0000313" key="1">
    <source>
        <dbReference type="EMBL" id="KAJ0042401.1"/>
    </source>
</evidence>
<dbReference type="EMBL" id="CM047739">
    <property type="protein sequence ID" value="KAJ0042401.1"/>
    <property type="molecule type" value="Genomic_DNA"/>
</dbReference>
<comment type="caution">
    <text evidence="1">The sequence shown here is derived from an EMBL/GenBank/DDBJ whole genome shotgun (WGS) entry which is preliminary data.</text>
</comment>
<keyword evidence="2" id="KW-1185">Reference proteome</keyword>
<gene>
    <name evidence="1" type="ORF">Pint_19223</name>
</gene>